<comment type="caution">
    <text evidence="1">The sequence shown here is derived from an EMBL/GenBank/DDBJ whole genome shotgun (WGS) entry which is preliminary data.</text>
</comment>
<accession>A0ACB8EMV5</accession>
<keyword evidence="2" id="KW-1185">Reference proteome</keyword>
<reference evidence="1" key="1">
    <citation type="submission" date="2021-08" db="EMBL/GenBank/DDBJ databases">
        <title>The first chromosome-level gecko genome reveals the dynamic sex chromosomes of Neotropical dwarf geckos (Sphaerodactylidae: Sphaerodactylus).</title>
        <authorList>
            <person name="Pinto B.J."/>
            <person name="Keating S.E."/>
            <person name="Gamble T."/>
        </authorList>
    </citation>
    <scope>NUCLEOTIDE SEQUENCE</scope>
    <source>
        <strain evidence="1">TG3544</strain>
    </source>
</reference>
<proteinExistence type="predicted"/>
<name>A0ACB8EMV5_9SAUR</name>
<gene>
    <name evidence="1" type="ORF">K3G42_032195</name>
</gene>
<evidence type="ECO:0000313" key="1">
    <source>
        <dbReference type="EMBL" id="KAH7993743.1"/>
    </source>
</evidence>
<organism evidence="1 2">
    <name type="scientific">Sphaerodactylus townsendi</name>
    <dbReference type="NCBI Taxonomy" id="933632"/>
    <lineage>
        <taxon>Eukaryota</taxon>
        <taxon>Metazoa</taxon>
        <taxon>Chordata</taxon>
        <taxon>Craniata</taxon>
        <taxon>Vertebrata</taxon>
        <taxon>Euteleostomi</taxon>
        <taxon>Lepidosauria</taxon>
        <taxon>Squamata</taxon>
        <taxon>Bifurcata</taxon>
        <taxon>Gekkota</taxon>
        <taxon>Sphaerodactylidae</taxon>
        <taxon>Sphaerodactylus</taxon>
    </lineage>
</organism>
<protein>
    <submittedName>
        <fullName evidence="1">Uncharacterized protein</fullName>
    </submittedName>
</protein>
<evidence type="ECO:0000313" key="2">
    <source>
        <dbReference type="Proteomes" id="UP000827872"/>
    </source>
</evidence>
<sequence length="173" mass="20039">MVWVSVCGVGGITTVPAPKCHLPKQDWLKVPTTSCTKFYHPSKGKPEHLNTIYHGDVCPIIRRKLFLAQQKKMNKFIIKEAGTDINPQAKHRKFISHMKCRQSLKLQINADYLVSGHSKDLWPTKNDVNYIISKDTWIEKWPSEDECQEEEFQNLCNDFLEFSNRITLFGCDN</sequence>
<dbReference type="Proteomes" id="UP000827872">
    <property type="component" value="Linkage Group LG03"/>
</dbReference>
<dbReference type="EMBL" id="CM037616">
    <property type="protein sequence ID" value="KAH7993743.1"/>
    <property type="molecule type" value="Genomic_DNA"/>
</dbReference>